<accession>A0ABU4N432</accession>
<dbReference type="EMBL" id="JARAWJ010000091">
    <property type="protein sequence ID" value="MDX3044560.1"/>
    <property type="molecule type" value="Genomic_DNA"/>
</dbReference>
<comment type="caution">
    <text evidence="1">The sequence shown here is derived from an EMBL/GenBank/DDBJ whole genome shotgun (WGS) entry which is preliminary data.</text>
</comment>
<proteinExistence type="predicted"/>
<dbReference type="RefSeq" id="WP_193382231.1">
    <property type="nucleotide sequence ID" value="NZ_JABXWF010000001.1"/>
</dbReference>
<name>A0ABU4N432_9ACTN</name>
<keyword evidence="2" id="KW-1185">Reference proteome</keyword>
<dbReference type="Proteomes" id="UP001282474">
    <property type="component" value="Unassembled WGS sequence"/>
</dbReference>
<protein>
    <recommendedName>
        <fullName evidence="3">TetR family transcriptional regulator</fullName>
    </recommendedName>
</protein>
<gene>
    <name evidence="1" type="ORF">PV383_46510</name>
</gene>
<evidence type="ECO:0000313" key="1">
    <source>
        <dbReference type="EMBL" id="MDX3044560.1"/>
    </source>
</evidence>
<reference evidence="1 2" key="1">
    <citation type="journal article" date="2023" name="Microb. Genom.">
        <title>Mesoterricola silvestris gen. nov., sp. nov., Mesoterricola sediminis sp. nov., Geothrix oryzae sp. nov., Geothrix edaphica sp. nov., Geothrix rubra sp. nov., and Geothrix limicola sp. nov., six novel members of Acidobacteriota isolated from soils.</title>
        <authorList>
            <person name="Weisberg A.J."/>
            <person name="Pearce E."/>
            <person name="Kramer C.G."/>
            <person name="Chang J.H."/>
            <person name="Clarke C.R."/>
        </authorList>
    </citation>
    <scope>NUCLEOTIDE SEQUENCE [LARGE SCALE GENOMIC DNA]</scope>
    <source>
        <strain evidence="1 2">NE20-4-1</strain>
    </source>
</reference>
<organism evidence="1 2">
    <name type="scientific">Streptomyces caniscabiei</name>
    <dbReference type="NCBI Taxonomy" id="2746961"/>
    <lineage>
        <taxon>Bacteria</taxon>
        <taxon>Bacillati</taxon>
        <taxon>Actinomycetota</taxon>
        <taxon>Actinomycetes</taxon>
        <taxon>Kitasatosporales</taxon>
        <taxon>Streptomycetaceae</taxon>
        <taxon>Streptomyces</taxon>
    </lineage>
</organism>
<evidence type="ECO:0008006" key="3">
    <source>
        <dbReference type="Google" id="ProtNLM"/>
    </source>
</evidence>
<sequence length="70" mass="7399">MNDTVLRSGAERSYPLSHAGPDARFTEALVPSVTAVLVGYGYARLATSADRAALESALAAFLYNPMESHA</sequence>
<evidence type="ECO:0000313" key="2">
    <source>
        <dbReference type="Proteomes" id="UP001282474"/>
    </source>
</evidence>